<evidence type="ECO:0000313" key="15">
    <source>
        <dbReference type="Proteomes" id="UP000603708"/>
    </source>
</evidence>
<reference evidence="14" key="1">
    <citation type="journal article" date="2014" name="Int. J. Syst. Evol. Microbiol.">
        <title>Complete genome sequence of Corynebacterium casei LMG S-19264T (=DSM 44701T), isolated from a smear-ripened cheese.</title>
        <authorList>
            <consortium name="US DOE Joint Genome Institute (JGI-PGF)"/>
            <person name="Walter F."/>
            <person name="Albersmeier A."/>
            <person name="Kalinowski J."/>
            <person name="Ruckert C."/>
        </authorList>
    </citation>
    <scope>NUCLEOTIDE SEQUENCE</scope>
    <source>
        <strain evidence="14">JCM 5069</strain>
    </source>
</reference>
<dbReference type="RefSeq" id="WP_189939117.1">
    <property type="nucleotide sequence ID" value="NZ_BNCD01000043.1"/>
</dbReference>
<comment type="catalytic activity">
    <reaction evidence="2">
        <text>2 a mycocerosyl-[mycocerosic acid synthase] + a phenolphthiocerol = a dimycocerosyl phenolphthiocerol + 2 holo-[mycocerosic acid synthase].</text>
        <dbReference type="EC" id="2.3.1.282"/>
    </reaction>
</comment>
<dbReference type="Pfam" id="PF00668">
    <property type="entry name" value="Condensation"/>
    <property type="match status" value="1"/>
</dbReference>
<comment type="catalytic activity">
    <reaction evidence="1">
        <text>2 a mycocerosyl-[mycocerosic acid synthase] + a phthiocerol = a dimycocerosyl phthiocerol + 2 holo-[mycocerosic acid synthase].</text>
        <dbReference type="EC" id="2.3.1.282"/>
    </reaction>
</comment>
<gene>
    <name evidence="14" type="ORF">GCM10018793_69870</name>
</gene>
<dbReference type="Gene3D" id="3.30.559.10">
    <property type="entry name" value="Chloramphenicol acetyltransferase-like domain"/>
    <property type="match status" value="1"/>
</dbReference>
<evidence type="ECO:0000313" key="14">
    <source>
        <dbReference type="EMBL" id="GHH88804.1"/>
    </source>
</evidence>
<dbReference type="Proteomes" id="UP000603708">
    <property type="component" value="Unassembled WGS sequence"/>
</dbReference>
<keyword evidence="7" id="KW-0808">Transferase</keyword>
<dbReference type="InterPro" id="IPR031641">
    <property type="entry name" value="PapA_C"/>
</dbReference>
<keyword evidence="15" id="KW-1185">Reference proteome</keyword>
<evidence type="ECO:0000259" key="12">
    <source>
        <dbReference type="Pfam" id="PF00668"/>
    </source>
</evidence>
<dbReference type="EMBL" id="BNCD01000043">
    <property type="protein sequence ID" value="GHH88804.1"/>
    <property type="molecule type" value="Genomic_DNA"/>
</dbReference>
<evidence type="ECO:0000256" key="10">
    <source>
        <dbReference type="ARBA" id="ARBA00032317"/>
    </source>
</evidence>
<dbReference type="InterPro" id="IPR023213">
    <property type="entry name" value="CAT-like_dom_sf"/>
</dbReference>
<evidence type="ECO:0000259" key="13">
    <source>
        <dbReference type="Pfam" id="PF16911"/>
    </source>
</evidence>
<evidence type="ECO:0000256" key="2">
    <source>
        <dbReference type="ARBA" id="ARBA00000625"/>
    </source>
</evidence>
<accession>A0A919GQ76</accession>
<comment type="catalytic activity">
    <reaction evidence="3">
        <text>2 a mycocerosyl-[mycocerosic acid synthase] + a phthiodiolone = a dimycocerosyl phthiodiolone + 2 holo-[mycocerosic acid synthase].</text>
        <dbReference type="EC" id="2.3.1.282"/>
    </reaction>
</comment>
<evidence type="ECO:0000256" key="5">
    <source>
        <dbReference type="ARBA" id="ARBA00012866"/>
    </source>
</evidence>
<dbReference type="AlphaFoldDB" id="A0A919GQ76"/>
<reference evidence="14" key="2">
    <citation type="submission" date="2020-09" db="EMBL/GenBank/DDBJ databases">
        <authorList>
            <person name="Sun Q."/>
            <person name="Ohkuma M."/>
        </authorList>
    </citation>
    <scope>NUCLEOTIDE SEQUENCE</scope>
    <source>
        <strain evidence="14">JCM 5069</strain>
    </source>
</reference>
<dbReference type="GO" id="GO:0008610">
    <property type="term" value="P:lipid biosynthetic process"/>
    <property type="evidence" value="ECO:0007669"/>
    <property type="project" value="UniProtKB-ARBA"/>
</dbReference>
<dbReference type="Gene3D" id="3.30.559.30">
    <property type="entry name" value="Nonribosomal peptide synthetase, condensation domain"/>
    <property type="match status" value="1"/>
</dbReference>
<protein>
    <recommendedName>
        <fullName evidence="6">Phthiocerol/phthiodiolone dimycocerosyl transferase</fullName>
        <ecNumber evidence="5">2.3.1.282</ecNumber>
    </recommendedName>
    <alternativeName>
        <fullName evidence="11">Acyltransferase PapA5</fullName>
    </alternativeName>
    <alternativeName>
        <fullName evidence="9">Phthiocerol/phthiodiolone O-acyltransferase</fullName>
    </alternativeName>
    <alternativeName>
        <fullName evidence="10">Polyketide synthase-associated protein A5</fullName>
    </alternativeName>
</protein>
<evidence type="ECO:0000256" key="9">
    <source>
        <dbReference type="ARBA" id="ARBA00030465"/>
    </source>
</evidence>
<organism evidence="14 15">
    <name type="scientific">Streptomyces sulfonofaciens</name>
    <dbReference type="NCBI Taxonomy" id="68272"/>
    <lineage>
        <taxon>Bacteria</taxon>
        <taxon>Bacillati</taxon>
        <taxon>Actinomycetota</taxon>
        <taxon>Actinomycetes</taxon>
        <taxon>Kitasatosporales</taxon>
        <taxon>Streptomycetaceae</taxon>
        <taxon>Streptomyces</taxon>
    </lineage>
</organism>
<proteinExistence type="inferred from homology"/>
<name>A0A919GQ76_9ACTN</name>
<feature type="domain" description="Condensation" evidence="12">
    <location>
        <begin position="35"/>
        <end position="164"/>
    </location>
</feature>
<dbReference type="PANTHER" id="PTHR28037">
    <property type="entry name" value="ALCOHOL O-ACETYLTRANSFERASE 1-RELATED"/>
    <property type="match status" value="1"/>
</dbReference>
<comment type="similarity">
    <text evidence="4">Belongs to the acyltransferase PapA5 family.</text>
</comment>
<sequence length="456" mass="49388">MTHARTPAAATTVDRPLTAMERWYWICDQISPLNVIGHVRVRGRLPEEVLGQGLDALQARHPLLRVAIRAERDGSAPRFTPLTGRPIPLRTVTVQDGDTSGGTRWRYELNEHELIEPVDWASGPLARAVAISWGADVHDLVVTVPHCIADGTTVLTLLRQWLQLAARFEYGGNDGGTAPWTAPARPGPEGMLPAPHRGLRGAARVAGQLLADQAAARRLSPSRLEPSSRVPFPQRTTRLIHHELDGPDVAALAEACKRERTTVHGLLAAAMAAAVADDADTGEGHVTIGSPITFRDALDPPVTEDEVGTYVATVPSVVAHHPGRALWPMARAISQDVARRRGRGEHLSAAATLRFAGPKSVARSGRFLRFMEDKGPITLCLSNLGRFDFPDRIGPWQLSDAEFVTGLSVNAYFVATVNTSHGRMALNFTHVNQAVPRDRAERLADATREAVLASFA</sequence>
<dbReference type="InterPro" id="IPR001242">
    <property type="entry name" value="Condensation_dom"/>
</dbReference>
<evidence type="ECO:0000256" key="6">
    <source>
        <dbReference type="ARBA" id="ARBA00013449"/>
    </source>
</evidence>
<evidence type="ECO:0000256" key="11">
    <source>
        <dbReference type="ARBA" id="ARBA00033407"/>
    </source>
</evidence>
<dbReference type="InterPro" id="IPR052058">
    <property type="entry name" value="Alcohol_O-acetyltransferase"/>
</dbReference>
<keyword evidence="8" id="KW-0012">Acyltransferase</keyword>
<evidence type="ECO:0000256" key="3">
    <source>
        <dbReference type="ARBA" id="ARBA00001907"/>
    </source>
</evidence>
<dbReference type="Pfam" id="PF16911">
    <property type="entry name" value="PapA_C"/>
    <property type="match status" value="1"/>
</dbReference>
<feature type="domain" description="Phthiocerol/phthiodiolone dimycocerosyl transferase C-terminal" evidence="13">
    <location>
        <begin position="238"/>
        <end position="346"/>
    </location>
</feature>
<evidence type="ECO:0000256" key="7">
    <source>
        <dbReference type="ARBA" id="ARBA00022679"/>
    </source>
</evidence>
<evidence type="ECO:0000256" key="1">
    <source>
        <dbReference type="ARBA" id="ARBA00000026"/>
    </source>
</evidence>
<evidence type="ECO:0000256" key="8">
    <source>
        <dbReference type="ARBA" id="ARBA00023315"/>
    </source>
</evidence>
<evidence type="ECO:0000256" key="4">
    <source>
        <dbReference type="ARBA" id="ARBA00006558"/>
    </source>
</evidence>
<comment type="caution">
    <text evidence="14">The sequence shown here is derived from an EMBL/GenBank/DDBJ whole genome shotgun (WGS) entry which is preliminary data.</text>
</comment>
<dbReference type="EC" id="2.3.1.282" evidence="5"/>
<dbReference type="GO" id="GO:0016746">
    <property type="term" value="F:acyltransferase activity"/>
    <property type="evidence" value="ECO:0007669"/>
    <property type="project" value="UniProtKB-KW"/>
</dbReference>
<dbReference type="SUPFAM" id="SSF52777">
    <property type="entry name" value="CoA-dependent acyltransferases"/>
    <property type="match status" value="2"/>
</dbReference>
<dbReference type="PANTHER" id="PTHR28037:SF1">
    <property type="entry name" value="ALCOHOL O-ACETYLTRANSFERASE 1-RELATED"/>
    <property type="match status" value="1"/>
</dbReference>